<accession>A0AAW1SSH2</accession>
<proteinExistence type="predicted"/>
<evidence type="ECO:0000313" key="3">
    <source>
        <dbReference type="Proteomes" id="UP001485043"/>
    </source>
</evidence>
<feature type="region of interest" description="Disordered" evidence="1">
    <location>
        <begin position="1"/>
        <end position="28"/>
    </location>
</feature>
<keyword evidence="3" id="KW-1185">Reference proteome</keyword>
<reference evidence="2 3" key="1">
    <citation type="journal article" date="2024" name="Nat. Commun.">
        <title>Phylogenomics reveals the evolutionary origins of lichenization in chlorophyte algae.</title>
        <authorList>
            <person name="Puginier C."/>
            <person name="Libourel C."/>
            <person name="Otte J."/>
            <person name="Skaloud P."/>
            <person name="Haon M."/>
            <person name="Grisel S."/>
            <person name="Petersen M."/>
            <person name="Berrin J.G."/>
            <person name="Delaux P.M."/>
            <person name="Dal Grande F."/>
            <person name="Keller J."/>
        </authorList>
    </citation>
    <scope>NUCLEOTIDE SEQUENCE [LARGE SCALE GENOMIC DNA]</scope>
    <source>
        <strain evidence="2 3">SAG 2523</strain>
    </source>
</reference>
<sequence>MAEVAVSLLPPDPPLQRPPAQSVGKDLGGRKSQFSAISALPEQTALQQVAGPSRSWLQTECPPSLHALGAGESGCITCVELARPPPSAPQCPATQTLPKQRLQNVLDIPIDSVNFS</sequence>
<gene>
    <name evidence="2" type="ORF">WJX84_007608</name>
</gene>
<evidence type="ECO:0000313" key="2">
    <source>
        <dbReference type="EMBL" id="KAK9857244.1"/>
    </source>
</evidence>
<organism evidence="2 3">
    <name type="scientific">Apatococcus fuscideae</name>
    <dbReference type="NCBI Taxonomy" id="2026836"/>
    <lineage>
        <taxon>Eukaryota</taxon>
        <taxon>Viridiplantae</taxon>
        <taxon>Chlorophyta</taxon>
        <taxon>core chlorophytes</taxon>
        <taxon>Trebouxiophyceae</taxon>
        <taxon>Chlorellales</taxon>
        <taxon>Chlorellaceae</taxon>
        <taxon>Apatococcus</taxon>
    </lineage>
</organism>
<name>A0AAW1SSH2_9CHLO</name>
<protein>
    <submittedName>
        <fullName evidence="2">Uncharacterized protein</fullName>
    </submittedName>
</protein>
<dbReference type="EMBL" id="JALJOV010000973">
    <property type="protein sequence ID" value="KAK9857244.1"/>
    <property type="molecule type" value="Genomic_DNA"/>
</dbReference>
<comment type="caution">
    <text evidence="2">The sequence shown here is derived from an EMBL/GenBank/DDBJ whole genome shotgun (WGS) entry which is preliminary data.</text>
</comment>
<evidence type="ECO:0000256" key="1">
    <source>
        <dbReference type="SAM" id="MobiDB-lite"/>
    </source>
</evidence>
<dbReference type="AlphaFoldDB" id="A0AAW1SSH2"/>
<dbReference type="Proteomes" id="UP001485043">
    <property type="component" value="Unassembled WGS sequence"/>
</dbReference>